<evidence type="ECO:0000256" key="1">
    <source>
        <dbReference type="ARBA" id="ARBA00004651"/>
    </source>
</evidence>
<gene>
    <name evidence="7" type="ORF">EVAR_71118_1</name>
</gene>
<keyword evidence="2" id="KW-1003">Cell membrane</keyword>
<protein>
    <submittedName>
        <fullName evidence="7">Uncharacterized protein</fullName>
    </submittedName>
</protein>
<dbReference type="OrthoDB" id="7477935at2759"/>
<comment type="caution">
    <text evidence="7">The sequence shown here is derived from an EMBL/GenBank/DDBJ whole genome shotgun (WGS) entry which is preliminary data.</text>
</comment>
<evidence type="ECO:0000313" key="7">
    <source>
        <dbReference type="EMBL" id="GBP89232.1"/>
    </source>
</evidence>
<keyword evidence="4 6" id="KW-1133">Transmembrane helix</keyword>
<feature type="transmembrane region" description="Helical" evidence="6">
    <location>
        <begin position="149"/>
        <end position="173"/>
    </location>
</feature>
<comment type="subcellular location">
    <subcellularLocation>
        <location evidence="1">Cell membrane</location>
        <topology evidence="1">Multi-pass membrane protein</topology>
    </subcellularLocation>
</comment>
<dbReference type="GO" id="GO:0005886">
    <property type="term" value="C:plasma membrane"/>
    <property type="evidence" value="ECO:0007669"/>
    <property type="project" value="UniProtKB-SubCell"/>
</dbReference>
<evidence type="ECO:0000256" key="4">
    <source>
        <dbReference type="ARBA" id="ARBA00022989"/>
    </source>
</evidence>
<accession>A0A4C1ZPG8</accession>
<sequence length="175" mass="20266">MATSFLNTAIEMSQVPGLIILFMAASRMYLLNKRLENRTLMNGFKKYLNIYWQMMEILKRSERHIKYTAPVAMIVVLVVECLQFIFIASLPGIMAGSIRTRVDDIKLTLARHLYSSSDQVDKTDIENFLRIIELRPFMTRVWRVVPVDAALPAGLLSLCTTYLIVLIQFYHLFEQ</sequence>
<dbReference type="AlphaFoldDB" id="A0A4C1ZPG8"/>
<organism evidence="7 8">
    <name type="scientific">Eumeta variegata</name>
    <name type="common">Bagworm moth</name>
    <name type="synonym">Eumeta japonica</name>
    <dbReference type="NCBI Taxonomy" id="151549"/>
    <lineage>
        <taxon>Eukaryota</taxon>
        <taxon>Metazoa</taxon>
        <taxon>Ecdysozoa</taxon>
        <taxon>Arthropoda</taxon>
        <taxon>Hexapoda</taxon>
        <taxon>Insecta</taxon>
        <taxon>Pterygota</taxon>
        <taxon>Neoptera</taxon>
        <taxon>Endopterygota</taxon>
        <taxon>Lepidoptera</taxon>
        <taxon>Glossata</taxon>
        <taxon>Ditrysia</taxon>
        <taxon>Tineoidea</taxon>
        <taxon>Psychidae</taxon>
        <taxon>Oiketicinae</taxon>
        <taxon>Eumeta</taxon>
    </lineage>
</organism>
<dbReference type="EMBL" id="BGZK01001985">
    <property type="protein sequence ID" value="GBP89232.1"/>
    <property type="molecule type" value="Genomic_DNA"/>
</dbReference>
<evidence type="ECO:0000256" key="5">
    <source>
        <dbReference type="ARBA" id="ARBA00023136"/>
    </source>
</evidence>
<feature type="transmembrane region" description="Helical" evidence="6">
    <location>
        <begin position="12"/>
        <end position="31"/>
    </location>
</feature>
<name>A0A4C1ZPG8_EUMVA</name>
<reference evidence="7 8" key="1">
    <citation type="journal article" date="2019" name="Commun. Biol.">
        <title>The bagworm genome reveals a unique fibroin gene that provides high tensile strength.</title>
        <authorList>
            <person name="Kono N."/>
            <person name="Nakamura H."/>
            <person name="Ohtoshi R."/>
            <person name="Tomita M."/>
            <person name="Numata K."/>
            <person name="Arakawa K."/>
        </authorList>
    </citation>
    <scope>NUCLEOTIDE SEQUENCE [LARGE SCALE GENOMIC DNA]</scope>
</reference>
<evidence type="ECO:0000256" key="3">
    <source>
        <dbReference type="ARBA" id="ARBA00022692"/>
    </source>
</evidence>
<dbReference type="GO" id="GO:0050909">
    <property type="term" value="P:sensory perception of taste"/>
    <property type="evidence" value="ECO:0007669"/>
    <property type="project" value="InterPro"/>
</dbReference>
<keyword evidence="8" id="KW-1185">Reference proteome</keyword>
<keyword evidence="3 6" id="KW-0812">Transmembrane</keyword>
<evidence type="ECO:0000256" key="2">
    <source>
        <dbReference type="ARBA" id="ARBA00022475"/>
    </source>
</evidence>
<dbReference type="Pfam" id="PF08395">
    <property type="entry name" value="7tm_7"/>
    <property type="match status" value="1"/>
</dbReference>
<keyword evidence="5 6" id="KW-0472">Membrane</keyword>
<evidence type="ECO:0000313" key="8">
    <source>
        <dbReference type="Proteomes" id="UP000299102"/>
    </source>
</evidence>
<feature type="transmembrane region" description="Helical" evidence="6">
    <location>
        <begin position="67"/>
        <end position="90"/>
    </location>
</feature>
<proteinExistence type="predicted"/>
<dbReference type="Proteomes" id="UP000299102">
    <property type="component" value="Unassembled WGS sequence"/>
</dbReference>
<dbReference type="InterPro" id="IPR013604">
    <property type="entry name" value="7TM_chemorcpt"/>
</dbReference>
<evidence type="ECO:0000256" key="6">
    <source>
        <dbReference type="SAM" id="Phobius"/>
    </source>
</evidence>